<feature type="region of interest" description="Disordered" evidence="12">
    <location>
        <begin position="1"/>
        <end position="32"/>
    </location>
</feature>
<dbReference type="InterPro" id="IPR019741">
    <property type="entry name" value="Galactokinase_CS"/>
</dbReference>
<evidence type="ECO:0000256" key="9">
    <source>
        <dbReference type="ARBA" id="ARBA00023144"/>
    </source>
</evidence>
<dbReference type="PROSITE" id="PS00627">
    <property type="entry name" value="GHMP_KINASES_ATP"/>
    <property type="match status" value="1"/>
</dbReference>
<reference evidence="16" key="1">
    <citation type="submission" date="2022-08" db="EMBL/GenBank/DDBJ databases">
        <authorList>
            <person name="Deng Y."/>
            <person name="Han X.-F."/>
            <person name="Zhang Y.-Q."/>
        </authorList>
    </citation>
    <scope>NUCLEOTIDE SEQUENCE</scope>
    <source>
        <strain evidence="16">CPCC 203407</strain>
    </source>
</reference>
<dbReference type="PROSITE" id="PS00106">
    <property type="entry name" value="GALACTOKINASE"/>
    <property type="match status" value="1"/>
</dbReference>
<evidence type="ECO:0000256" key="5">
    <source>
        <dbReference type="ARBA" id="ARBA00022741"/>
    </source>
</evidence>
<dbReference type="InterPro" id="IPR019539">
    <property type="entry name" value="GalKase_N"/>
</dbReference>
<dbReference type="InterPro" id="IPR020568">
    <property type="entry name" value="Ribosomal_Su5_D2-typ_SF"/>
</dbReference>
<feature type="compositionally biased region" description="Low complexity" evidence="12">
    <location>
        <begin position="1"/>
        <end position="16"/>
    </location>
</feature>
<evidence type="ECO:0000256" key="4">
    <source>
        <dbReference type="ARBA" id="ARBA00022723"/>
    </source>
</evidence>
<evidence type="ECO:0000313" key="17">
    <source>
        <dbReference type="Proteomes" id="UP001165587"/>
    </source>
</evidence>
<proteinExistence type="inferred from homology"/>
<dbReference type="PANTHER" id="PTHR10457:SF7">
    <property type="entry name" value="GALACTOKINASE-RELATED"/>
    <property type="match status" value="1"/>
</dbReference>
<feature type="domain" description="GHMP kinase C-terminal" evidence="14">
    <location>
        <begin position="324"/>
        <end position="388"/>
    </location>
</feature>
<keyword evidence="5" id="KW-0547">Nucleotide-binding</keyword>
<keyword evidence="4" id="KW-0479">Metal-binding</keyword>
<evidence type="ECO:0000256" key="7">
    <source>
        <dbReference type="ARBA" id="ARBA00022840"/>
    </source>
</evidence>
<dbReference type="InterPro" id="IPR006203">
    <property type="entry name" value="GHMP_knse_ATP-bd_CS"/>
</dbReference>
<accession>A0AA42BSL6</accession>
<evidence type="ECO:0000256" key="11">
    <source>
        <dbReference type="NCBIfam" id="TIGR00131"/>
    </source>
</evidence>
<dbReference type="PRINTS" id="PR00473">
    <property type="entry name" value="GALCTOKINASE"/>
</dbReference>
<dbReference type="GO" id="GO:0006012">
    <property type="term" value="P:galactose metabolic process"/>
    <property type="evidence" value="ECO:0007669"/>
    <property type="project" value="UniProtKB-UniRule"/>
</dbReference>
<dbReference type="PRINTS" id="PR00959">
    <property type="entry name" value="MEVGALKINASE"/>
</dbReference>
<dbReference type="InterPro" id="IPR014721">
    <property type="entry name" value="Ribsml_uS5_D2-typ_fold_subgr"/>
</dbReference>
<dbReference type="SUPFAM" id="SSF54211">
    <property type="entry name" value="Ribosomal protein S5 domain 2-like"/>
    <property type="match status" value="1"/>
</dbReference>
<dbReference type="Gene3D" id="3.30.70.890">
    <property type="entry name" value="GHMP kinase, C-terminal domain"/>
    <property type="match status" value="1"/>
</dbReference>
<dbReference type="RefSeq" id="WP_259525922.1">
    <property type="nucleotide sequence ID" value="NZ_JANLCK010000003.1"/>
</dbReference>
<dbReference type="SUPFAM" id="SSF55060">
    <property type="entry name" value="GHMP Kinase, C-terminal domain"/>
    <property type="match status" value="1"/>
</dbReference>
<dbReference type="EC" id="2.7.1.6" evidence="11"/>
<dbReference type="Gene3D" id="3.30.230.10">
    <property type="match status" value="1"/>
</dbReference>
<evidence type="ECO:0000259" key="15">
    <source>
        <dbReference type="Pfam" id="PF10509"/>
    </source>
</evidence>
<dbReference type="PANTHER" id="PTHR10457">
    <property type="entry name" value="MEVALONATE KINASE/GALACTOKINASE"/>
    <property type="match status" value="1"/>
</dbReference>
<dbReference type="InterPro" id="IPR006206">
    <property type="entry name" value="Mevalonate/galactokinase"/>
</dbReference>
<dbReference type="EMBL" id="JANLCK010000003">
    <property type="protein sequence ID" value="MCS5725420.1"/>
    <property type="molecule type" value="Genomic_DNA"/>
</dbReference>
<dbReference type="AlphaFoldDB" id="A0AA42BSL6"/>
<dbReference type="PIRSF" id="PIRSF000530">
    <property type="entry name" value="Galactokinase"/>
    <property type="match status" value="1"/>
</dbReference>
<dbReference type="FunFam" id="3.30.230.10:FF:000017">
    <property type="entry name" value="Galactokinase"/>
    <property type="match status" value="1"/>
</dbReference>
<evidence type="ECO:0000313" key="16">
    <source>
        <dbReference type="EMBL" id="MCS5725420.1"/>
    </source>
</evidence>
<comment type="similarity">
    <text evidence="1">Belongs to the GHMP kinase family. GalK subfamily.</text>
</comment>
<keyword evidence="7" id="KW-0067">ATP-binding</keyword>
<evidence type="ECO:0000256" key="8">
    <source>
        <dbReference type="ARBA" id="ARBA00022842"/>
    </source>
</evidence>
<evidence type="ECO:0000256" key="1">
    <source>
        <dbReference type="ARBA" id="ARBA00006566"/>
    </source>
</evidence>
<dbReference type="Pfam" id="PF00288">
    <property type="entry name" value="GHMP_kinases_N"/>
    <property type="match status" value="1"/>
</dbReference>
<dbReference type="GO" id="GO:0004335">
    <property type="term" value="F:galactokinase activity"/>
    <property type="evidence" value="ECO:0007669"/>
    <property type="project" value="UniProtKB-UniRule"/>
</dbReference>
<dbReference type="FunFam" id="3.30.70.890:FF:000001">
    <property type="entry name" value="Galactokinase"/>
    <property type="match status" value="1"/>
</dbReference>
<keyword evidence="9" id="KW-0299">Galactose metabolism</keyword>
<keyword evidence="2" id="KW-0963">Cytoplasm</keyword>
<organism evidence="16 17">
    <name type="scientific">Herbiconiux oxytropis</name>
    <dbReference type="NCBI Taxonomy" id="2970915"/>
    <lineage>
        <taxon>Bacteria</taxon>
        <taxon>Bacillati</taxon>
        <taxon>Actinomycetota</taxon>
        <taxon>Actinomycetes</taxon>
        <taxon>Micrococcales</taxon>
        <taxon>Microbacteriaceae</taxon>
        <taxon>Herbiconiux</taxon>
    </lineage>
</organism>
<keyword evidence="6" id="KW-0418">Kinase</keyword>
<dbReference type="InterPro" id="IPR036554">
    <property type="entry name" value="GHMP_kinase_C_sf"/>
</dbReference>
<keyword evidence="8" id="KW-0460">Magnesium</keyword>
<dbReference type="Proteomes" id="UP001165587">
    <property type="component" value="Unassembled WGS sequence"/>
</dbReference>
<dbReference type="Pfam" id="PF10509">
    <property type="entry name" value="GalKase_gal_bdg"/>
    <property type="match status" value="1"/>
</dbReference>
<name>A0AA42BSL6_9MICO</name>
<dbReference type="GO" id="GO:0005524">
    <property type="term" value="F:ATP binding"/>
    <property type="evidence" value="ECO:0007669"/>
    <property type="project" value="UniProtKB-UniRule"/>
</dbReference>
<keyword evidence="10" id="KW-0119">Carbohydrate metabolism</keyword>
<keyword evidence="3 16" id="KW-0808">Transferase</keyword>
<evidence type="ECO:0000256" key="12">
    <source>
        <dbReference type="SAM" id="MobiDB-lite"/>
    </source>
</evidence>
<evidence type="ECO:0000259" key="13">
    <source>
        <dbReference type="Pfam" id="PF00288"/>
    </source>
</evidence>
<dbReference type="InterPro" id="IPR000705">
    <property type="entry name" value="Galactokinase"/>
</dbReference>
<sequence length="434" mass="44897">MTNPAAPGTPGSGPAAPRRPAPGPSASGRSVPLAEQAGTGFARRYGHAPTSLWSAPGRVNLIGEHTDYNDGFVLPFAIDRHTVLAAGPREDRRIRVSTVFGDGTIETVEAAIDELSPETVSGWSAYPLGVVWAAGRHGADLAAATGLDLFLVSDIPIGAGLSSSAAIESVVAIALDEAWGLGFDRATLARIGRLAENEAVGAPTGIMDQSAVLLGRADSAVLLDCRSLDTTIVPLGLGDEQLTIVVTDTRVQHAHATGGYAARRASCERGAAVLGVPMLRDLTVDDLGRAERELDDETFRRVRHIVTENARVLAVAARLHDSGAGSIGDLLDASHASMRDDFEISVPELDLSVEVARRVGAVGSRMTGGGFGGASIALIRRDLVGALRAAQENAFAAAGLRAPIVFEVTPSAGAARLPFPPRDDVAPGSTGDAR</sequence>
<feature type="domain" description="Galactokinase N-terminal" evidence="15">
    <location>
        <begin position="41"/>
        <end position="88"/>
    </location>
</feature>
<dbReference type="GO" id="GO:0046872">
    <property type="term" value="F:metal ion binding"/>
    <property type="evidence" value="ECO:0007669"/>
    <property type="project" value="UniProtKB-KW"/>
</dbReference>
<dbReference type="InterPro" id="IPR013750">
    <property type="entry name" value="GHMP_kinase_C_dom"/>
</dbReference>
<dbReference type="InterPro" id="IPR006204">
    <property type="entry name" value="GHMP_kinase_N_dom"/>
</dbReference>
<evidence type="ECO:0000256" key="6">
    <source>
        <dbReference type="ARBA" id="ARBA00022777"/>
    </source>
</evidence>
<keyword evidence="17" id="KW-1185">Reference proteome</keyword>
<feature type="domain" description="GHMP kinase N-terminal" evidence="13">
    <location>
        <begin position="138"/>
        <end position="215"/>
    </location>
</feature>
<protein>
    <recommendedName>
        <fullName evidence="11">Galactokinase</fullName>
        <ecNumber evidence="11">2.7.1.6</ecNumber>
    </recommendedName>
</protein>
<evidence type="ECO:0000256" key="10">
    <source>
        <dbReference type="ARBA" id="ARBA00023277"/>
    </source>
</evidence>
<comment type="caution">
    <text evidence="16">The sequence shown here is derived from an EMBL/GenBank/DDBJ whole genome shotgun (WGS) entry which is preliminary data.</text>
</comment>
<dbReference type="NCBIfam" id="TIGR00131">
    <property type="entry name" value="gal_kin"/>
    <property type="match status" value="1"/>
</dbReference>
<evidence type="ECO:0000256" key="3">
    <source>
        <dbReference type="ARBA" id="ARBA00022679"/>
    </source>
</evidence>
<gene>
    <name evidence="16" type="primary">galK</name>
    <name evidence="16" type="ORF">N1028_05875</name>
</gene>
<evidence type="ECO:0000259" key="14">
    <source>
        <dbReference type="Pfam" id="PF08544"/>
    </source>
</evidence>
<dbReference type="Pfam" id="PF08544">
    <property type="entry name" value="GHMP_kinases_C"/>
    <property type="match status" value="1"/>
</dbReference>
<dbReference type="GO" id="GO:0005829">
    <property type="term" value="C:cytosol"/>
    <property type="evidence" value="ECO:0007669"/>
    <property type="project" value="TreeGrafter"/>
</dbReference>
<evidence type="ECO:0000256" key="2">
    <source>
        <dbReference type="ARBA" id="ARBA00022490"/>
    </source>
</evidence>